<dbReference type="SUPFAM" id="SSF56601">
    <property type="entry name" value="beta-lactamase/transpeptidase-like"/>
    <property type="match status" value="1"/>
</dbReference>
<dbReference type="PANTHER" id="PTHR32282:SF32">
    <property type="entry name" value="PENICILLIN-BINDING PROTEIN 2A"/>
    <property type="match status" value="1"/>
</dbReference>
<evidence type="ECO:0000256" key="15">
    <source>
        <dbReference type="ARBA" id="ARBA00023316"/>
    </source>
</evidence>
<dbReference type="PANTHER" id="PTHR32282">
    <property type="entry name" value="BINDING PROTEIN TRANSPEPTIDASE, PUTATIVE-RELATED"/>
    <property type="match status" value="1"/>
</dbReference>
<keyword evidence="7" id="KW-0808">Transferase</keyword>
<dbReference type="GO" id="GO:0008360">
    <property type="term" value="P:regulation of cell shape"/>
    <property type="evidence" value="ECO:0007669"/>
    <property type="project" value="UniProtKB-KW"/>
</dbReference>
<dbReference type="KEGG" id="pmq:PM3016_5837"/>
<dbReference type="InterPro" id="IPR001264">
    <property type="entry name" value="Glyco_trans_51"/>
</dbReference>
<feature type="compositionally biased region" description="Gly residues" evidence="18">
    <location>
        <begin position="760"/>
        <end position="785"/>
    </location>
</feature>
<keyword evidence="6" id="KW-0328">Glycosyltransferase</keyword>
<dbReference type="Pfam" id="PF00905">
    <property type="entry name" value="Transpeptidase"/>
    <property type="match status" value="1"/>
</dbReference>
<protein>
    <submittedName>
        <fullName evidence="22">Penicillin-binding protein</fullName>
    </submittedName>
</protein>
<dbReference type="GO" id="GO:0008955">
    <property type="term" value="F:peptidoglycan glycosyltransferase activity"/>
    <property type="evidence" value="ECO:0007669"/>
    <property type="project" value="UniProtKB-EC"/>
</dbReference>
<keyword evidence="23" id="KW-1185">Reference proteome</keyword>
<dbReference type="GO" id="GO:0008658">
    <property type="term" value="F:penicillin binding"/>
    <property type="evidence" value="ECO:0007669"/>
    <property type="project" value="InterPro"/>
</dbReference>
<organism evidence="22 23">
    <name type="scientific">Paenibacillus mucilaginosus 3016</name>
    <dbReference type="NCBI Taxonomy" id="1116391"/>
    <lineage>
        <taxon>Bacteria</taxon>
        <taxon>Bacillati</taxon>
        <taxon>Bacillota</taxon>
        <taxon>Bacilli</taxon>
        <taxon>Bacillales</taxon>
        <taxon>Paenibacillaceae</taxon>
        <taxon>Paenibacillus</taxon>
    </lineage>
</organism>
<dbReference type="GO" id="GO:0071555">
    <property type="term" value="P:cell wall organization"/>
    <property type="evidence" value="ECO:0007669"/>
    <property type="project" value="UniProtKB-KW"/>
</dbReference>
<evidence type="ECO:0000256" key="6">
    <source>
        <dbReference type="ARBA" id="ARBA00022676"/>
    </source>
</evidence>
<keyword evidence="8 19" id="KW-0812">Transmembrane</keyword>
<dbReference type="InterPro" id="IPR050396">
    <property type="entry name" value="Glycosyltr_51/Transpeptidase"/>
</dbReference>
<sequence>MEPSHETQQQPKKKASPFKIILLLLGSVLAVVGLGGLGWGIQTYRQMYAGTDISLLDKEPARSTFFYDRSGAVITELTNARMEYMLLNHFPKIMLDAVTAVEDARFYEHHGLDYQGIARAFYQNLKSGYTVEGGSTITQQLAKTMLLTPEQTYRRKLKEAVASLKIEDTYSKDQILEKYLNYIYFGEGAWGLQRAAETYFGKDASQLTLAESALLAGIPKSPTNYSPVKKPEASKERRNLVLSLMAEQGRITPAQRDEAMKEEIRLAAPAAQQTAKIYPSYIDHVINEASQKYGLTEQQILSSGLHIHTNLDPKVQQAAEEVYRNPDFFPEDKGGLQSGIVLMEPQTGAVLGIVGSRNPDPKFREFNYATQNERQPGSTLKPLLVYAPALAAGFGPRDQIYDTETDFGGGYTPMNYRKQFHGWVTLEEALVESYNIPAVALLKEIGIDQGLEFGRKAGLPLQEADRTLGIALGGMSKGTSPLQMAQAYTMFANNGNLAKAYAIRKITDAQGNLVGRETQPVLEPMLEPGAAYTMTKMLEKVVTEGTGRSARMDRPVAGKTGTTQLPDTPEFKDRWGNQIDGSKDAWFVGYTPELVAAVWLGYEKTNKDHYLTTTGGKYPASLFKEVVSRALKDVPVTAFSRPEKYRAYAGGRKRINGENAPKYAERTGESGTAKAAGTPAAPAAAPAPQEAAAAAAAGAQAQTPEAAGAKGEARPAAAGGAAKEPAGGQPGAEGTAAAKEGAAAGGASPPAGGDTAAGAGADGTGADGTGAGEAGPAAGTGGGTAEGTAPPAGSGSTAGSEPPPQTAGGGTGAGSSTQPGGDEADAPAPEAAAGTAAGTGTGATP</sequence>
<dbReference type="InterPro" id="IPR023346">
    <property type="entry name" value="Lysozyme-like_dom_sf"/>
</dbReference>
<dbReference type="GO" id="GO:0030288">
    <property type="term" value="C:outer membrane-bounded periplasmic space"/>
    <property type="evidence" value="ECO:0007669"/>
    <property type="project" value="TreeGrafter"/>
</dbReference>
<accession>H6NND0</accession>
<feature type="compositionally biased region" description="Low complexity" evidence="18">
    <location>
        <begin position="672"/>
        <end position="759"/>
    </location>
</feature>
<reference evidence="22 23" key="1">
    <citation type="journal article" date="2012" name="J. Bacteriol.">
        <title>Complete Genome Sequence of Paenibacillus mucilaginosus 3016, a Bacterium Functional as Microbial Fertilizer.</title>
        <authorList>
            <person name="Ma M."/>
            <person name="Wang Z."/>
            <person name="Li L."/>
            <person name="Jiang X."/>
            <person name="Guan D."/>
            <person name="Cao F."/>
            <person name="Chen H."/>
            <person name="Wang X."/>
            <person name="Shen D."/>
            <person name="Du B."/>
            <person name="Li J."/>
        </authorList>
    </citation>
    <scope>NUCLEOTIDE SEQUENCE [LARGE SCALE GENOMIC DNA]</scope>
    <source>
        <strain evidence="22 23">3016</strain>
    </source>
</reference>
<proteinExistence type="inferred from homology"/>
<dbReference type="Proteomes" id="UP000007523">
    <property type="component" value="Chromosome"/>
</dbReference>
<evidence type="ECO:0000259" key="21">
    <source>
        <dbReference type="Pfam" id="PF00912"/>
    </source>
</evidence>
<keyword evidence="11" id="KW-0573">Peptidoglycan synthesis</keyword>
<dbReference type="AlphaFoldDB" id="H6NND0"/>
<evidence type="ECO:0000256" key="14">
    <source>
        <dbReference type="ARBA" id="ARBA00023268"/>
    </source>
</evidence>
<feature type="domain" description="Glycosyl transferase family 51" evidence="21">
    <location>
        <begin position="71"/>
        <end position="245"/>
    </location>
</feature>
<dbReference type="NCBIfam" id="TIGR02074">
    <property type="entry name" value="PBP_1a_fam"/>
    <property type="match status" value="1"/>
</dbReference>
<dbReference type="GO" id="GO:0009002">
    <property type="term" value="F:serine-type D-Ala-D-Ala carboxypeptidase activity"/>
    <property type="evidence" value="ECO:0007669"/>
    <property type="project" value="UniProtKB-EC"/>
</dbReference>
<dbReference type="GO" id="GO:0006508">
    <property type="term" value="P:proteolysis"/>
    <property type="evidence" value="ECO:0007669"/>
    <property type="project" value="UniProtKB-KW"/>
</dbReference>
<keyword evidence="9" id="KW-0378">Hydrolase</keyword>
<evidence type="ECO:0000313" key="23">
    <source>
        <dbReference type="Proteomes" id="UP000007523"/>
    </source>
</evidence>
<evidence type="ECO:0000256" key="8">
    <source>
        <dbReference type="ARBA" id="ARBA00022692"/>
    </source>
</evidence>
<feature type="compositionally biased region" description="Low complexity" evidence="18">
    <location>
        <begin position="786"/>
        <end position="795"/>
    </location>
</feature>
<keyword evidence="4" id="KW-0121">Carboxypeptidase</keyword>
<dbReference type="RefSeq" id="WP_014371828.1">
    <property type="nucleotide sequence ID" value="NC_016935.1"/>
</dbReference>
<dbReference type="Gene3D" id="1.10.3810.10">
    <property type="entry name" value="Biosynthetic peptidoglycan transglycosylase-like"/>
    <property type="match status" value="1"/>
</dbReference>
<keyword evidence="5" id="KW-0645">Protease</keyword>
<evidence type="ECO:0000256" key="19">
    <source>
        <dbReference type="SAM" id="Phobius"/>
    </source>
</evidence>
<evidence type="ECO:0000256" key="4">
    <source>
        <dbReference type="ARBA" id="ARBA00022645"/>
    </source>
</evidence>
<evidence type="ECO:0000256" key="12">
    <source>
        <dbReference type="ARBA" id="ARBA00022989"/>
    </source>
</evidence>
<keyword evidence="12 19" id="KW-1133">Transmembrane helix</keyword>
<evidence type="ECO:0000259" key="20">
    <source>
        <dbReference type="Pfam" id="PF00905"/>
    </source>
</evidence>
<evidence type="ECO:0000313" key="22">
    <source>
        <dbReference type="EMBL" id="AFC32509.1"/>
    </source>
</evidence>
<comment type="similarity">
    <text evidence="2">In the N-terminal section; belongs to the glycosyltransferase 51 family.</text>
</comment>
<feature type="compositionally biased region" description="Low complexity" evidence="18">
    <location>
        <begin position="814"/>
        <end position="836"/>
    </location>
</feature>
<evidence type="ECO:0000256" key="5">
    <source>
        <dbReference type="ARBA" id="ARBA00022670"/>
    </source>
</evidence>
<dbReference type="InterPro" id="IPR012338">
    <property type="entry name" value="Beta-lactam/transpept-like"/>
</dbReference>
<feature type="domain" description="Penicillin-binding protein transpeptidase" evidence="20">
    <location>
        <begin position="340"/>
        <end position="627"/>
    </location>
</feature>
<dbReference type="Gene3D" id="3.40.710.10">
    <property type="entry name" value="DD-peptidase/beta-lactamase superfamily"/>
    <property type="match status" value="1"/>
</dbReference>
<feature type="region of interest" description="Disordered" evidence="18">
    <location>
        <begin position="657"/>
        <end position="845"/>
    </location>
</feature>
<dbReference type="GO" id="GO:0009252">
    <property type="term" value="P:peptidoglycan biosynthetic process"/>
    <property type="evidence" value="ECO:0007669"/>
    <property type="project" value="UniProtKB-KW"/>
</dbReference>
<dbReference type="HOGENOM" id="CLU_006354_2_2_9"/>
<dbReference type="SUPFAM" id="SSF53955">
    <property type="entry name" value="Lysozyme-like"/>
    <property type="match status" value="1"/>
</dbReference>
<evidence type="ECO:0000256" key="7">
    <source>
        <dbReference type="ARBA" id="ARBA00022679"/>
    </source>
</evidence>
<evidence type="ECO:0000256" key="10">
    <source>
        <dbReference type="ARBA" id="ARBA00022960"/>
    </source>
</evidence>
<keyword evidence="10" id="KW-0133">Cell shape</keyword>
<dbReference type="InterPro" id="IPR001460">
    <property type="entry name" value="PCN-bd_Tpept"/>
</dbReference>
<evidence type="ECO:0000256" key="18">
    <source>
        <dbReference type="SAM" id="MobiDB-lite"/>
    </source>
</evidence>
<evidence type="ECO:0000256" key="11">
    <source>
        <dbReference type="ARBA" id="ARBA00022984"/>
    </source>
</evidence>
<keyword evidence="3" id="KW-1003">Cell membrane</keyword>
<comment type="similarity">
    <text evidence="1">In the C-terminal section; belongs to the transpeptidase family.</text>
</comment>
<gene>
    <name evidence="22" type="ORF">PM3016_5837</name>
</gene>
<keyword evidence="14" id="KW-0511">Multifunctional enzyme</keyword>
<comment type="catalytic activity">
    <reaction evidence="17">
        <text>[GlcNAc-(1-&gt;4)-Mur2Ac(oyl-L-Ala-gamma-D-Glu-L-Lys-D-Ala-D-Ala)](n)-di-trans,octa-cis-undecaprenyl diphosphate + beta-D-GlcNAc-(1-&gt;4)-Mur2Ac(oyl-L-Ala-gamma-D-Glu-L-Lys-D-Ala-D-Ala)-di-trans,octa-cis-undecaprenyl diphosphate = [GlcNAc-(1-&gt;4)-Mur2Ac(oyl-L-Ala-gamma-D-Glu-L-Lys-D-Ala-D-Ala)](n+1)-di-trans,octa-cis-undecaprenyl diphosphate + di-trans,octa-cis-undecaprenyl diphosphate + H(+)</text>
        <dbReference type="Rhea" id="RHEA:23708"/>
        <dbReference type="Rhea" id="RHEA-COMP:9602"/>
        <dbReference type="Rhea" id="RHEA-COMP:9603"/>
        <dbReference type="ChEBI" id="CHEBI:15378"/>
        <dbReference type="ChEBI" id="CHEBI:58405"/>
        <dbReference type="ChEBI" id="CHEBI:60033"/>
        <dbReference type="ChEBI" id="CHEBI:78435"/>
        <dbReference type="EC" id="2.4.99.28"/>
    </reaction>
</comment>
<feature type="region of interest" description="Disordered" evidence="18">
    <location>
        <begin position="545"/>
        <end position="568"/>
    </location>
</feature>
<evidence type="ECO:0000256" key="16">
    <source>
        <dbReference type="ARBA" id="ARBA00034000"/>
    </source>
</evidence>
<evidence type="ECO:0000256" key="13">
    <source>
        <dbReference type="ARBA" id="ARBA00023136"/>
    </source>
</evidence>
<evidence type="ECO:0000256" key="3">
    <source>
        <dbReference type="ARBA" id="ARBA00022475"/>
    </source>
</evidence>
<name>H6NND0_9BACL</name>
<keyword evidence="13 19" id="KW-0472">Membrane</keyword>
<dbReference type="InterPro" id="IPR036950">
    <property type="entry name" value="PBP_transglycosylase"/>
</dbReference>
<evidence type="ECO:0000256" key="1">
    <source>
        <dbReference type="ARBA" id="ARBA00007090"/>
    </source>
</evidence>
<keyword evidence="15" id="KW-0961">Cell wall biogenesis/degradation</keyword>
<evidence type="ECO:0000256" key="17">
    <source>
        <dbReference type="ARBA" id="ARBA00049902"/>
    </source>
</evidence>
<comment type="catalytic activity">
    <reaction evidence="16">
        <text>Preferential cleavage: (Ac)2-L-Lys-D-Ala-|-D-Ala. Also transpeptidation of peptidyl-alanyl moieties that are N-acyl substituents of D-alanine.</text>
        <dbReference type="EC" id="3.4.16.4"/>
    </reaction>
</comment>
<dbReference type="Pfam" id="PF00912">
    <property type="entry name" value="Transgly"/>
    <property type="match status" value="1"/>
</dbReference>
<evidence type="ECO:0000256" key="2">
    <source>
        <dbReference type="ARBA" id="ARBA00007739"/>
    </source>
</evidence>
<evidence type="ECO:0000256" key="9">
    <source>
        <dbReference type="ARBA" id="ARBA00022801"/>
    </source>
</evidence>
<dbReference type="FunFam" id="1.10.3810.10:FF:000001">
    <property type="entry name" value="Penicillin-binding protein 1A"/>
    <property type="match status" value="1"/>
</dbReference>
<dbReference type="STRING" id="1116391.PM3016_5837"/>
<dbReference type="EMBL" id="CP003235">
    <property type="protein sequence ID" value="AFC32509.1"/>
    <property type="molecule type" value="Genomic_DNA"/>
</dbReference>
<feature type="transmembrane region" description="Helical" evidence="19">
    <location>
        <begin position="20"/>
        <end position="41"/>
    </location>
</feature>